<reference evidence="1 2" key="1">
    <citation type="journal article" date="2013" name="Nat. Commun.">
        <title>Genome analysis reveals insights into physiology and longevity of the Brandt's bat Myotis brandtii.</title>
        <authorList>
            <person name="Seim I."/>
            <person name="Fang X."/>
            <person name="Xiong Z."/>
            <person name="Lobanov A.V."/>
            <person name="Huang Z."/>
            <person name="Ma S."/>
            <person name="Feng Y."/>
            <person name="Turanov A.A."/>
            <person name="Zhu Y."/>
            <person name="Lenz T.L."/>
            <person name="Gerashchenko M.V."/>
            <person name="Fan D."/>
            <person name="Hee Yim S."/>
            <person name="Yao X."/>
            <person name="Jordan D."/>
            <person name="Xiong Y."/>
            <person name="Ma Y."/>
            <person name="Lyapunov A.N."/>
            <person name="Chen G."/>
            <person name="Kulakova O.I."/>
            <person name="Sun Y."/>
            <person name="Lee S.G."/>
            <person name="Bronson R.T."/>
            <person name="Moskalev A.A."/>
            <person name="Sunyaev S.R."/>
            <person name="Zhang G."/>
            <person name="Krogh A."/>
            <person name="Wang J."/>
            <person name="Gladyshev V.N."/>
        </authorList>
    </citation>
    <scope>NUCLEOTIDE SEQUENCE [LARGE SCALE GENOMIC DNA]</scope>
</reference>
<evidence type="ECO:0000313" key="1">
    <source>
        <dbReference type="EMBL" id="EPQ18698.1"/>
    </source>
</evidence>
<sequence length="119" mass="13344">MECLTLASAVTVEKEGSQGTPYQIPSLPPFSNSGFFNRCVQDDVGAKIREPLDKFFNDTPGTLQMLFPLRGTRPFPAAFHPSERTHLQAQHKSFDQDFDRREVVRNMVDIGDMLQSLAG</sequence>
<gene>
    <name evidence="1" type="ORF">D623_10027091</name>
</gene>
<proteinExistence type="predicted"/>
<name>S7Q5M6_MYOBR</name>
<protein>
    <submittedName>
        <fullName evidence="1">Uncharacterized protein</fullName>
    </submittedName>
</protein>
<accession>S7Q5M6</accession>
<organism evidence="1 2">
    <name type="scientific">Myotis brandtii</name>
    <name type="common">Brandt's bat</name>
    <dbReference type="NCBI Taxonomy" id="109478"/>
    <lineage>
        <taxon>Eukaryota</taxon>
        <taxon>Metazoa</taxon>
        <taxon>Chordata</taxon>
        <taxon>Craniata</taxon>
        <taxon>Vertebrata</taxon>
        <taxon>Euteleostomi</taxon>
        <taxon>Mammalia</taxon>
        <taxon>Eutheria</taxon>
        <taxon>Laurasiatheria</taxon>
        <taxon>Chiroptera</taxon>
        <taxon>Yangochiroptera</taxon>
        <taxon>Vespertilionidae</taxon>
        <taxon>Myotis</taxon>
    </lineage>
</organism>
<dbReference type="Proteomes" id="UP000052978">
    <property type="component" value="Unassembled WGS sequence"/>
</dbReference>
<keyword evidence="2" id="KW-1185">Reference proteome</keyword>
<evidence type="ECO:0000313" key="2">
    <source>
        <dbReference type="Proteomes" id="UP000052978"/>
    </source>
</evidence>
<dbReference type="AlphaFoldDB" id="S7Q5M6"/>
<dbReference type="EMBL" id="KE164554">
    <property type="protein sequence ID" value="EPQ18698.1"/>
    <property type="molecule type" value="Genomic_DNA"/>
</dbReference>